<dbReference type="EMBL" id="FNNU01000007">
    <property type="protein sequence ID" value="SDX88537.1"/>
    <property type="molecule type" value="Genomic_DNA"/>
</dbReference>
<dbReference type="Proteomes" id="UP000243778">
    <property type="component" value="Unassembled WGS sequence"/>
</dbReference>
<dbReference type="STRING" id="1007099.SAMN05216287_4016"/>
<dbReference type="OrthoDB" id="9801083at2"/>
<sequence length="152" mass="17120">MQPSYEYGDRVRLIRNVRNDGTYPGIPTGTLLMRRGEVGHVLNVGTFLQDQLIYTVHFLGTDRRIGCREEELVDADLPWMPSRYETREKVSAAIPLSVNGEVLVPQGSVGEVFKVVREFERGQPFYHVQFPGRLLMVPESALNDASGEEAGR</sequence>
<dbReference type="AlphaFoldDB" id="A0A2W5EY61"/>
<reference evidence="4" key="1">
    <citation type="submission" date="2016-10" db="EMBL/GenBank/DDBJ databases">
        <authorList>
            <person name="de Groot N.N."/>
        </authorList>
    </citation>
    <scope>NUCLEOTIDE SEQUENCE [LARGE SCALE GENOMIC DNA]</scope>
    <source>
        <strain evidence="4">NRRL B-59562</strain>
    </source>
</reference>
<reference evidence="5" key="2">
    <citation type="submission" date="2016-10" db="EMBL/GenBank/DDBJ databases">
        <authorList>
            <person name="Varghese N."/>
            <person name="Submissions S."/>
        </authorList>
    </citation>
    <scope>NUCLEOTIDE SEQUENCE [LARGE SCALE GENOMIC DNA]</scope>
    <source>
        <strain evidence="5">NRRL B-59562</strain>
    </source>
</reference>
<dbReference type="Pfam" id="PF04319">
    <property type="entry name" value="NifZ"/>
    <property type="match status" value="1"/>
</dbReference>
<keyword evidence="5" id="KW-1185">Reference proteome</keyword>
<dbReference type="GO" id="GO:0009399">
    <property type="term" value="P:nitrogen fixation"/>
    <property type="evidence" value="ECO:0007669"/>
    <property type="project" value="InterPro"/>
</dbReference>
<evidence type="ECO:0000256" key="2">
    <source>
        <dbReference type="ARBA" id="ARBA00023231"/>
    </source>
</evidence>
<evidence type="ECO:0000313" key="5">
    <source>
        <dbReference type="Proteomes" id="UP000243778"/>
    </source>
</evidence>
<dbReference type="EMBL" id="QFOH01000020">
    <property type="protein sequence ID" value="PZP22279.1"/>
    <property type="molecule type" value="Genomic_DNA"/>
</dbReference>
<evidence type="ECO:0000313" key="4">
    <source>
        <dbReference type="EMBL" id="SDX88537.1"/>
    </source>
</evidence>
<reference evidence="3 6" key="3">
    <citation type="submission" date="2017-08" db="EMBL/GenBank/DDBJ databases">
        <title>Infants hospitalized years apart are colonized by the same room-sourced microbial strains.</title>
        <authorList>
            <person name="Brooks B."/>
            <person name="Olm M.R."/>
            <person name="Firek B.A."/>
            <person name="Baker R."/>
            <person name="Thomas B.C."/>
            <person name="Morowitz M.J."/>
            <person name="Banfield J.F."/>
        </authorList>
    </citation>
    <scope>NUCLEOTIDE SEQUENCE [LARGE SCALE GENOMIC DNA]</scope>
    <source>
        <strain evidence="3">S2_009_000_R2_77</strain>
    </source>
</reference>
<evidence type="ECO:0000313" key="3">
    <source>
        <dbReference type="EMBL" id="PZP22279.1"/>
    </source>
</evidence>
<dbReference type="RefSeq" id="WP_090231423.1">
    <property type="nucleotide sequence ID" value="NZ_FNNU01000007.1"/>
</dbReference>
<proteinExistence type="inferred from homology"/>
<dbReference type="Proteomes" id="UP000249198">
    <property type="component" value="Unassembled WGS sequence"/>
</dbReference>
<name>A0A2W5EY61_9PSED</name>
<dbReference type="InterPro" id="IPR007415">
    <property type="entry name" value="Nitrogenase_MoFe_mat_NifZ"/>
</dbReference>
<accession>A0A1H3FCL9</accession>
<gene>
    <name evidence="3" type="ORF">DI599_15895</name>
    <name evidence="4" type="ORF">SAMN05216287_4016</name>
</gene>
<protein>
    <submittedName>
        <fullName evidence="3">Nitrogen fixation protein NifZ</fullName>
    </submittedName>
</protein>
<keyword evidence="2" id="KW-0535">Nitrogen fixation</keyword>
<comment type="similarity">
    <text evidence="1">Belongs to the NifZ family.</text>
</comment>
<evidence type="ECO:0000313" key="6">
    <source>
        <dbReference type="Proteomes" id="UP000249198"/>
    </source>
</evidence>
<evidence type="ECO:0000256" key="1">
    <source>
        <dbReference type="ARBA" id="ARBA00008027"/>
    </source>
</evidence>
<organism evidence="3 6">
    <name type="scientific">Pseudomonas kuykendallii</name>
    <dbReference type="NCBI Taxonomy" id="1007099"/>
    <lineage>
        <taxon>Bacteria</taxon>
        <taxon>Pseudomonadati</taxon>
        <taxon>Pseudomonadota</taxon>
        <taxon>Gammaproteobacteria</taxon>
        <taxon>Pseudomonadales</taxon>
        <taxon>Pseudomonadaceae</taxon>
        <taxon>Pseudomonas</taxon>
    </lineage>
</organism>
<accession>A0A2W5EY61</accession>